<dbReference type="InterPro" id="IPR005280">
    <property type="entry name" value="Homoserine_kinase_II"/>
</dbReference>
<dbReference type="Pfam" id="PF01636">
    <property type="entry name" value="APH"/>
    <property type="match status" value="1"/>
</dbReference>
<dbReference type="InterPro" id="IPR011009">
    <property type="entry name" value="Kinase-like_dom_sf"/>
</dbReference>
<gene>
    <name evidence="9" type="primary">thrB</name>
    <name evidence="9" type="ORF">DF3PB_860006</name>
</gene>
<evidence type="ECO:0000256" key="1">
    <source>
        <dbReference type="ARBA" id="ARBA00022605"/>
    </source>
</evidence>
<keyword evidence="5 9" id="KW-0418">Kinase</keyword>
<dbReference type="EC" id="2.7.1.39" evidence="9"/>
<evidence type="ECO:0000256" key="2">
    <source>
        <dbReference type="ARBA" id="ARBA00022679"/>
    </source>
</evidence>
<dbReference type="NCBIfam" id="NF003558">
    <property type="entry name" value="PRK05231.1"/>
    <property type="match status" value="1"/>
</dbReference>
<proteinExistence type="inferred from homology"/>
<keyword evidence="3" id="KW-0791">Threonine biosynthesis</keyword>
<evidence type="ECO:0000256" key="3">
    <source>
        <dbReference type="ARBA" id="ARBA00022697"/>
    </source>
</evidence>
<dbReference type="SUPFAM" id="SSF56112">
    <property type="entry name" value="Protein kinase-like (PK-like)"/>
    <property type="match status" value="1"/>
</dbReference>
<dbReference type="PANTHER" id="PTHR21064:SF6">
    <property type="entry name" value="AMINOGLYCOSIDE PHOSPHOTRANSFERASE DOMAIN-CONTAINING PROTEIN"/>
    <property type="match status" value="1"/>
</dbReference>
<accession>A0A380TLY9</accession>
<evidence type="ECO:0000313" key="9">
    <source>
        <dbReference type="EMBL" id="SUS08759.1"/>
    </source>
</evidence>
<comment type="similarity">
    <text evidence="7">Belongs to the pseudomonas-type ThrB family.</text>
</comment>
<dbReference type="GO" id="GO:0005524">
    <property type="term" value="F:ATP binding"/>
    <property type="evidence" value="ECO:0007669"/>
    <property type="project" value="UniProtKB-KW"/>
</dbReference>
<keyword evidence="6" id="KW-0067">ATP-binding</keyword>
<keyword evidence="2 9" id="KW-0808">Transferase</keyword>
<dbReference type="Gene3D" id="3.90.1200.10">
    <property type="match status" value="1"/>
</dbReference>
<sequence>MAVYTEIPDEELHAFLGQYAIGRLIACKGIAEGIENSNFLLVTETGTYILTLYEKRVKPADLPFFLALMDHLAARGIPCPTPVHGVDGRALRSVAGRMAAIVTFLSGLWPRRPTVLHCQELGAAMARMHEAGRDFPLERANDLSVTGWRPLLQASCRKRGSIADDLRFELEHELKLLERDWPSALPKGVIHADLFPDNVFYEGERLSGLIDFYFACTDFFAYDLAVALNAWCFETDGSFNVTKARRLFSGYRSERSLAPAEIEALPLLARGAAMRFLLTRLYDWLYAPKNALATPKNPMEYVQKMRFHRGIRDVRSYGLD</sequence>
<protein>
    <submittedName>
        <fullName evidence="9">Homoserine kinase</fullName>
        <ecNumber evidence="9">2.7.1.39</ecNumber>
    </submittedName>
</protein>
<dbReference type="EMBL" id="UIDG01000641">
    <property type="protein sequence ID" value="SUS08759.1"/>
    <property type="molecule type" value="Genomic_DNA"/>
</dbReference>
<dbReference type="InterPro" id="IPR050249">
    <property type="entry name" value="Pseudomonas-type_ThrB"/>
</dbReference>
<dbReference type="CDD" id="cd05153">
    <property type="entry name" value="HomoserineK_II"/>
    <property type="match status" value="1"/>
</dbReference>
<dbReference type="PANTHER" id="PTHR21064">
    <property type="entry name" value="AMINOGLYCOSIDE PHOSPHOTRANSFERASE DOMAIN-CONTAINING PROTEIN-RELATED"/>
    <property type="match status" value="1"/>
</dbReference>
<keyword evidence="1" id="KW-0028">Amino-acid biosynthesis</keyword>
<evidence type="ECO:0000259" key="8">
    <source>
        <dbReference type="Pfam" id="PF01636"/>
    </source>
</evidence>
<dbReference type="AlphaFoldDB" id="A0A380TLY9"/>
<evidence type="ECO:0000256" key="6">
    <source>
        <dbReference type="ARBA" id="ARBA00022840"/>
    </source>
</evidence>
<keyword evidence="4" id="KW-0547">Nucleotide-binding</keyword>
<dbReference type="InterPro" id="IPR002575">
    <property type="entry name" value="Aminoglycoside_PTrfase"/>
</dbReference>
<evidence type="ECO:0000256" key="4">
    <source>
        <dbReference type="ARBA" id="ARBA00022741"/>
    </source>
</evidence>
<dbReference type="NCBIfam" id="TIGR00938">
    <property type="entry name" value="thrB_alt"/>
    <property type="match status" value="1"/>
</dbReference>
<feature type="domain" description="Aminoglycoside phosphotransferase" evidence="8">
    <location>
        <begin position="27"/>
        <end position="255"/>
    </location>
</feature>
<dbReference type="GO" id="GO:0004413">
    <property type="term" value="F:homoserine kinase activity"/>
    <property type="evidence" value="ECO:0007669"/>
    <property type="project" value="UniProtKB-EC"/>
</dbReference>
<name>A0A380TLY9_9ZZZZ</name>
<dbReference type="GO" id="GO:0009088">
    <property type="term" value="P:threonine biosynthetic process"/>
    <property type="evidence" value="ECO:0007669"/>
    <property type="project" value="UniProtKB-KW"/>
</dbReference>
<evidence type="ECO:0000256" key="7">
    <source>
        <dbReference type="ARBA" id="ARBA00038240"/>
    </source>
</evidence>
<organism evidence="9">
    <name type="scientific">metagenome</name>
    <dbReference type="NCBI Taxonomy" id="256318"/>
    <lineage>
        <taxon>unclassified sequences</taxon>
        <taxon>metagenomes</taxon>
    </lineage>
</organism>
<reference evidence="9" key="1">
    <citation type="submission" date="2018-07" db="EMBL/GenBank/DDBJ databases">
        <authorList>
            <person name="Quirk P.G."/>
            <person name="Krulwich T.A."/>
        </authorList>
    </citation>
    <scope>NUCLEOTIDE SEQUENCE</scope>
</reference>
<dbReference type="HAMAP" id="MF_00301">
    <property type="entry name" value="Homoser_kinase_2"/>
    <property type="match status" value="1"/>
</dbReference>
<evidence type="ECO:0000256" key="5">
    <source>
        <dbReference type="ARBA" id="ARBA00022777"/>
    </source>
</evidence>
<dbReference type="Gene3D" id="3.30.200.20">
    <property type="entry name" value="Phosphorylase Kinase, domain 1"/>
    <property type="match status" value="1"/>
</dbReference>